<reference evidence="2" key="1">
    <citation type="journal article" date="2019" name="Int. J. Syst. Evol. Microbiol.">
        <title>The Global Catalogue of Microorganisms (GCM) 10K type strain sequencing project: providing services to taxonomists for standard genome sequencing and annotation.</title>
        <authorList>
            <consortium name="The Broad Institute Genomics Platform"/>
            <consortium name="The Broad Institute Genome Sequencing Center for Infectious Disease"/>
            <person name="Wu L."/>
            <person name="Ma J."/>
        </authorList>
    </citation>
    <scope>NUCLEOTIDE SEQUENCE [LARGE SCALE GENOMIC DNA]</scope>
    <source>
        <strain evidence="2">CCUG 55590</strain>
    </source>
</reference>
<comment type="caution">
    <text evidence="1">The sequence shown here is derived from an EMBL/GenBank/DDBJ whole genome shotgun (WGS) entry which is preliminary data.</text>
</comment>
<dbReference type="RefSeq" id="WP_214791069.1">
    <property type="nucleotide sequence ID" value="NZ_JANIEL010000031.1"/>
</dbReference>
<dbReference type="EMBL" id="JBHTCE010000005">
    <property type="protein sequence ID" value="MFC7391257.1"/>
    <property type="molecule type" value="Genomic_DNA"/>
</dbReference>
<name>A0ABW2PPL5_9BACL</name>
<proteinExistence type="predicted"/>
<evidence type="ECO:0008006" key="3">
    <source>
        <dbReference type="Google" id="ProtNLM"/>
    </source>
</evidence>
<evidence type="ECO:0000313" key="1">
    <source>
        <dbReference type="EMBL" id="MFC7391257.1"/>
    </source>
</evidence>
<evidence type="ECO:0000313" key="2">
    <source>
        <dbReference type="Proteomes" id="UP001596439"/>
    </source>
</evidence>
<dbReference type="Gene3D" id="3.30.460.40">
    <property type="match status" value="1"/>
</dbReference>
<sequence>MLKQLEMICRLNGIDYRIGGSQLLKHHGIVDVTNDIDLFVEPDQFERLDEVLSRAGEKRSSEPHEAYLTTYFGEYVFEGDDVDVMSSFRMKCTDGIYTHPYIEGEGNWMHLEEWVVLYTVIGREDKLTRLVQYFETHPINAGIIHTCLKRAPHSVIEAVTERFGEVMKR</sequence>
<dbReference type="SUPFAM" id="SSF81301">
    <property type="entry name" value="Nucleotidyltransferase"/>
    <property type="match status" value="1"/>
</dbReference>
<accession>A0ABW2PPL5</accession>
<organism evidence="1 2">
    <name type="scientific">Exiguobacterium aestuarii</name>
    <dbReference type="NCBI Taxonomy" id="273527"/>
    <lineage>
        <taxon>Bacteria</taxon>
        <taxon>Bacillati</taxon>
        <taxon>Bacillota</taxon>
        <taxon>Bacilli</taxon>
        <taxon>Bacillales</taxon>
        <taxon>Bacillales Family XII. Incertae Sedis</taxon>
        <taxon>Exiguobacterium</taxon>
    </lineage>
</organism>
<dbReference type="Proteomes" id="UP001596439">
    <property type="component" value="Unassembled WGS sequence"/>
</dbReference>
<dbReference type="InterPro" id="IPR043519">
    <property type="entry name" value="NT_sf"/>
</dbReference>
<protein>
    <recommendedName>
        <fullName evidence="3">Nucleotidyltransferase family protein</fullName>
    </recommendedName>
</protein>
<keyword evidence="2" id="KW-1185">Reference proteome</keyword>
<gene>
    <name evidence="1" type="ORF">ACFQO8_14045</name>
</gene>